<dbReference type="InterPro" id="IPR020472">
    <property type="entry name" value="WD40_PAC1"/>
</dbReference>
<evidence type="ECO:0000313" key="9">
    <source>
        <dbReference type="Proteomes" id="UP000717328"/>
    </source>
</evidence>
<sequence length="1134" mass="126336">MSQSQGDIQERIAAARREAESLKEKIRAKKESSADTSLRAMAAEVDALPRIVMRPRRALRGHLAKIYAMHWATDRRHLVSASQDGKLIVWDAYTTNKVHAIPLRSSWVMTCAYSPSGNFVACGGLDNICSIYNLNNKDGTNARGARELSAHSGYLSCCRFINDRQIVTSSGDMTCMLWDIEAGVRVVEFSDHTGDVMSLSLGPNQNVFVSGACDATAKLWDIRTGRATQTFTGHESDINAVQFFPNGDAFATGSDDASCRLFDIRADRELNAFTHDNILCGITSVAFSISGRILFGGYDDWTCNVWDTLKGERVGVLTGHENRVSCLGVSTDGMALCTGSWDSTLRLKKRQREKAGPSGGVATLSGTSVSSPISTSRALSPQPQESQEEDRRDIGDVFNDTSDISWLSSLPRAPSPPLRTSSPHLSSESISVIAPHSATVTSLSAAVSPPIIPQQNDDKPLLQQINSLQAENISLSSKVKQLQDFETKIQETEALLEEQRAQAKELKEQLQRLELEKQQVLQNERETISLLVSEKSSLTAEVARLGVFESRTQTLEDSLKEERRKMAALEDQIQNIHAEQEETAKAIQVSQANEKQLSERCRETERELHLTASSMKDLKQDMEQHQRRVLELEEQIQSDDRVERLENSLKNTQDRADELEYQMSKLKQAYAAVKTERDEIDSQRQVHSSIASELETKLSELQVVHTGILEQLAAVSSEKSALAEEKSELQAQVDSARKVIAELEGRLTQVAATITSNSRQLQTVQNQLRTATRRAEDAEKTQRDLQAEGTNLMRSLDEMRPKIIELTSVKLELTEAVTSLEGNLRKSQDTIMHLESKLRVALDEKESVQKQFRERLLQHEKEQSQAMANSSDLQKAYADLQKELEASSTNLRNLEAEWAHYHEEKASHLEEIEALKSSLQANAEEISNLQEQLASTHHARDEAQEFLEHAQNELEALRNDLVAREDEISHLREAVSPSRSGPQSLDDELLSSLRQQHSLDLSAAHSQIRALENSVFEANARAHALQKQISALEGQVAHPRPSSRLGQRSFSPAPSSLRPASRNSELRQSSISSHRPPLSRSIFDQNMSVETRHKRLISLSMLKARIDSEVQVIVSRPSSRASSMRALSSIPIRV</sequence>
<dbReference type="PROSITE" id="PS50082">
    <property type="entry name" value="WD_REPEATS_2"/>
    <property type="match status" value="5"/>
</dbReference>
<feature type="repeat" description="WD" evidence="5">
    <location>
        <begin position="59"/>
        <end position="100"/>
    </location>
</feature>
<dbReference type="PANTHER" id="PTHR19850">
    <property type="entry name" value="GUANINE NUCLEOTIDE-BINDING PROTEIN BETA G PROTEIN BETA"/>
    <property type="match status" value="1"/>
</dbReference>
<feature type="coiled-coil region" evidence="6">
    <location>
        <begin position="552"/>
        <end position="683"/>
    </location>
</feature>
<evidence type="ECO:0000256" key="4">
    <source>
        <dbReference type="ARBA" id="ARBA00023224"/>
    </source>
</evidence>
<feature type="coiled-coil region" evidence="6">
    <location>
        <begin position="475"/>
        <end position="526"/>
    </location>
</feature>
<dbReference type="InterPro" id="IPR001680">
    <property type="entry name" value="WD40_rpt"/>
</dbReference>
<organism evidence="8 9">
    <name type="scientific">Sphagnurus paluster</name>
    <dbReference type="NCBI Taxonomy" id="117069"/>
    <lineage>
        <taxon>Eukaryota</taxon>
        <taxon>Fungi</taxon>
        <taxon>Dikarya</taxon>
        <taxon>Basidiomycota</taxon>
        <taxon>Agaricomycotina</taxon>
        <taxon>Agaricomycetes</taxon>
        <taxon>Agaricomycetidae</taxon>
        <taxon>Agaricales</taxon>
        <taxon>Tricholomatineae</taxon>
        <taxon>Lyophyllaceae</taxon>
        <taxon>Sphagnurus</taxon>
    </lineage>
</organism>
<accession>A0A9P7K5A9</accession>
<evidence type="ECO:0000313" key="8">
    <source>
        <dbReference type="EMBL" id="KAG5635656.1"/>
    </source>
</evidence>
<evidence type="ECO:0000256" key="7">
    <source>
        <dbReference type="SAM" id="MobiDB-lite"/>
    </source>
</evidence>
<dbReference type="PRINTS" id="PR00320">
    <property type="entry name" value="GPROTEINBRPT"/>
</dbReference>
<feature type="repeat" description="WD" evidence="5">
    <location>
        <begin position="189"/>
        <end position="230"/>
    </location>
</feature>
<feature type="coiled-coil region" evidence="6">
    <location>
        <begin position="712"/>
        <end position="788"/>
    </location>
</feature>
<evidence type="ECO:0000256" key="2">
    <source>
        <dbReference type="ARBA" id="ARBA00022574"/>
    </source>
</evidence>
<comment type="similarity">
    <text evidence="1">Belongs to the WD repeat G protein beta family.</text>
</comment>
<feature type="region of interest" description="Disordered" evidence="7">
    <location>
        <begin position="1034"/>
        <end position="1084"/>
    </location>
</feature>
<keyword evidence="2 5" id="KW-0853">WD repeat</keyword>
<dbReference type="CDD" id="cd00200">
    <property type="entry name" value="WD40"/>
    <property type="match status" value="1"/>
</dbReference>
<dbReference type="InterPro" id="IPR015943">
    <property type="entry name" value="WD40/YVTN_repeat-like_dom_sf"/>
</dbReference>
<keyword evidence="9" id="KW-1185">Reference proteome</keyword>
<dbReference type="PROSITE" id="PS50294">
    <property type="entry name" value="WD_REPEATS_REGION"/>
    <property type="match status" value="3"/>
</dbReference>
<proteinExistence type="inferred from homology"/>
<feature type="coiled-coil region" evidence="6">
    <location>
        <begin position="817"/>
        <end position="974"/>
    </location>
</feature>
<feature type="repeat" description="WD" evidence="5">
    <location>
        <begin position="231"/>
        <end position="272"/>
    </location>
</feature>
<dbReference type="AlphaFoldDB" id="A0A9P7K5A9"/>
<keyword evidence="6" id="KW-0175">Coiled coil</keyword>
<feature type="coiled-coil region" evidence="6">
    <location>
        <begin position="5"/>
        <end position="32"/>
    </location>
</feature>
<dbReference type="Gene3D" id="2.130.10.10">
    <property type="entry name" value="YVTN repeat-like/Quinoprotein amine dehydrogenase"/>
    <property type="match status" value="1"/>
</dbReference>
<keyword evidence="4" id="KW-0807">Transducer</keyword>
<evidence type="ECO:0000256" key="5">
    <source>
        <dbReference type="PROSITE-ProRule" id="PRU00221"/>
    </source>
</evidence>
<dbReference type="Pfam" id="PF25391">
    <property type="entry name" value="WD40_Gbeta"/>
    <property type="match status" value="1"/>
</dbReference>
<evidence type="ECO:0000256" key="6">
    <source>
        <dbReference type="SAM" id="Coils"/>
    </source>
</evidence>
<dbReference type="SMART" id="SM00320">
    <property type="entry name" value="WD40"/>
    <property type="match status" value="7"/>
</dbReference>
<dbReference type="Proteomes" id="UP000717328">
    <property type="component" value="Unassembled WGS sequence"/>
</dbReference>
<dbReference type="SUPFAM" id="SSF90257">
    <property type="entry name" value="Myosin rod fragments"/>
    <property type="match status" value="1"/>
</dbReference>
<comment type="caution">
    <text evidence="8">The sequence shown here is derived from an EMBL/GenBank/DDBJ whole genome shotgun (WGS) entry which is preliminary data.</text>
</comment>
<feature type="compositionally biased region" description="Low complexity" evidence="7">
    <location>
        <begin position="363"/>
        <end position="376"/>
    </location>
</feature>
<feature type="region of interest" description="Disordered" evidence="7">
    <location>
        <begin position="349"/>
        <end position="391"/>
    </location>
</feature>
<dbReference type="FunFam" id="2.130.10.10:FF:000020">
    <property type="entry name" value="Guanine nucleotide-binding protein beta subunit"/>
    <property type="match status" value="1"/>
</dbReference>
<dbReference type="OrthoDB" id="10255630at2759"/>
<dbReference type="SUPFAM" id="SSF57997">
    <property type="entry name" value="Tropomyosin"/>
    <property type="match status" value="1"/>
</dbReference>
<dbReference type="PRINTS" id="PR00319">
    <property type="entry name" value="GPROTEINB"/>
</dbReference>
<dbReference type="GO" id="GO:0007165">
    <property type="term" value="P:signal transduction"/>
    <property type="evidence" value="ECO:0007669"/>
    <property type="project" value="UniProtKB-KW"/>
</dbReference>
<name>A0A9P7K5A9_9AGAR</name>
<protein>
    <recommendedName>
        <fullName evidence="10">Guanine nucleotide-binding protein subunit beta</fullName>
    </recommendedName>
</protein>
<dbReference type="InterPro" id="IPR016346">
    <property type="entry name" value="G-protein_beta_1-5"/>
</dbReference>
<dbReference type="EMBL" id="JABCKI010006046">
    <property type="protein sequence ID" value="KAG5635656.1"/>
    <property type="molecule type" value="Genomic_DNA"/>
</dbReference>
<dbReference type="SUPFAM" id="SSF50978">
    <property type="entry name" value="WD40 repeat-like"/>
    <property type="match status" value="1"/>
</dbReference>
<keyword evidence="3" id="KW-0677">Repeat</keyword>
<reference evidence="8" key="2">
    <citation type="submission" date="2021-10" db="EMBL/GenBank/DDBJ databases">
        <title>Phylogenomics reveals ancestral predisposition of the termite-cultivated fungus Termitomyces towards a domesticated lifestyle.</title>
        <authorList>
            <person name="Auxier B."/>
            <person name="Grum-Grzhimaylo A."/>
            <person name="Cardenas M.E."/>
            <person name="Lodge J.D."/>
            <person name="Laessoe T."/>
            <person name="Pedersen O."/>
            <person name="Smith M.E."/>
            <person name="Kuyper T.W."/>
            <person name="Franco-Molano E.A."/>
            <person name="Baroni T.J."/>
            <person name="Aanen D.K."/>
        </authorList>
    </citation>
    <scope>NUCLEOTIDE SEQUENCE</scope>
    <source>
        <strain evidence="8">D49</strain>
    </source>
</reference>
<evidence type="ECO:0000256" key="3">
    <source>
        <dbReference type="ARBA" id="ARBA00022737"/>
    </source>
</evidence>
<feature type="compositionally biased region" description="Low complexity" evidence="7">
    <location>
        <begin position="1048"/>
        <end position="1063"/>
    </location>
</feature>
<reference evidence="8" key="1">
    <citation type="submission" date="2021-02" db="EMBL/GenBank/DDBJ databases">
        <authorList>
            <person name="Nieuwenhuis M."/>
            <person name="Van De Peppel L.J.J."/>
        </authorList>
    </citation>
    <scope>NUCLEOTIDE SEQUENCE</scope>
    <source>
        <strain evidence="8">D49</strain>
    </source>
</reference>
<dbReference type="Gene3D" id="1.10.287.1490">
    <property type="match status" value="1"/>
</dbReference>
<feature type="repeat" description="WD" evidence="5">
    <location>
        <begin position="317"/>
        <end position="347"/>
    </location>
</feature>
<evidence type="ECO:0008006" key="10">
    <source>
        <dbReference type="Google" id="ProtNLM"/>
    </source>
</evidence>
<dbReference type="InterPro" id="IPR001632">
    <property type="entry name" value="WD40_G-protein_beta-like"/>
</dbReference>
<dbReference type="InterPro" id="IPR036322">
    <property type="entry name" value="WD40_repeat_dom_sf"/>
</dbReference>
<feature type="repeat" description="WD" evidence="5">
    <location>
        <begin position="148"/>
        <end position="188"/>
    </location>
</feature>
<evidence type="ECO:0000256" key="1">
    <source>
        <dbReference type="ARBA" id="ARBA00009768"/>
    </source>
</evidence>
<gene>
    <name evidence="8" type="ORF">H0H81_010511</name>
</gene>